<dbReference type="Pfam" id="PF13715">
    <property type="entry name" value="CarbopepD_reg_2"/>
    <property type="match status" value="1"/>
</dbReference>
<gene>
    <name evidence="1" type="ORF">KZH69_04245</name>
</gene>
<name>A0ABS6XUY8_9FLAO</name>
<dbReference type="Proteomes" id="UP000812031">
    <property type="component" value="Unassembled WGS sequence"/>
</dbReference>
<comment type="caution">
    <text evidence="1">The sequence shown here is derived from an EMBL/GenBank/DDBJ whole genome shotgun (WGS) entry which is preliminary data.</text>
</comment>
<evidence type="ECO:0000313" key="1">
    <source>
        <dbReference type="EMBL" id="MBW4359689.1"/>
    </source>
</evidence>
<protein>
    <submittedName>
        <fullName evidence="1">Carboxypeptidase-like regulatory domain-containing protein</fullName>
    </submittedName>
</protein>
<accession>A0ABS6XUY8</accession>
<keyword evidence="2" id="KW-1185">Reference proteome</keyword>
<proteinExistence type="predicted"/>
<sequence length="240" mass="27298">MKNSIIVLLVLLGQNQLLTAQTNVEKIITGTVISDAKKLEGISVINCMNKMMAVTDKDGCFSIQAKEGDILNFSGIDYKYLKKYVYRHEYNSGTMEVDMVFNAVELDEVIINKVANISAENLGIIPRGQVKFTPQERRLYSNSGGIQGLFSSISGDKEVLKMNVEIEKKELLLKKIEYLFGNKYYTKTLKIPEELIKGFQYYCVEDTEFVESLSLKNKTMSMFLMTNLASVYNRKRVSEE</sequence>
<organism evidence="1 2">
    <name type="scientific">Flavobacterium taihuense</name>
    <dbReference type="NCBI Taxonomy" id="2857508"/>
    <lineage>
        <taxon>Bacteria</taxon>
        <taxon>Pseudomonadati</taxon>
        <taxon>Bacteroidota</taxon>
        <taxon>Flavobacteriia</taxon>
        <taxon>Flavobacteriales</taxon>
        <taxon>Flavobacteriaceae</taxon>
        <taxon>Flavobacterium</taxon>
    </lineage>
</organism>
<evidence type="ECO:0000313" key="2">
    <source>
        <dbReference type="Proteomes" id="UP000812031"/>
    </source>
</evidence>
<reference evidence="1 2" key="1">
    <citation type="submission" date="2021-07" db="EMBL/GenBank/DDBJ databases">
        <title>Flavobacterium sp. nov. isolated from sediment on the Taihu Lake.</title>
        <authorList>
            <person name="Qu J.-H."/>
        </authorList>
    </citation>
    <scope>NUCLEOTIDE SEQUENCE [LARGE SCALE GENOMIC DNA]</scope>
    <source>
        <strain evidence="1 2">NAS39</strain>
    </source>
</reference>
<dbReference type="EMBL" id="JAHWYN010000003">
    <property type="protein sequence ID" value="MBW4359689.1"/>
    <property type="molecule type" value="Genomic_DNA"/>
</dbReference>
<dbReference type="RefSeq" id="WP_219316217.1">
    <property type="nucleotide sequence ID" value="NZ_JAHWYN010000003.1"/>
</dbReference>